<dbReference type="PROSITE" id="PS51257">
    <property type="entry name" value="PROKAR_LIPOPROTEIN"/>
    <property type="match status" value="1"/>
</dbReference>
<dbReference type="InterPro" id="IPR003795">
    <property type="entry name" value="DUF192"/>
</dbReference>
<dbReference type="KEGG" id="sta:STHERM_c09570"/>
<evidence type="ECO:0000313" key="1">
    <source>
        <dbReference type="EMBL" id="ADN01903.1"/>
    </source>
</evidence>
<evidence type="ECO:0000313" key="2">
    <source>
        <dbReference type="Proteomes" id="UP000001296"/>
    </source>
</evidence>
<dbReference type="eggNOG" id="COG1430">
    <property type="taxonomic scope" value="Bacteria"/>
</dbReference>
<dbReference type="PANTHER" id="PTHR37953:SF1">
    <property type="entry name" value="UPF0127 PROTEIN MJ1496"/>
    <property type="match status" value="1"/>
</dbReference>
<dbReference type="Pfam" id="PF02643">
    <property type="entry name" value="DUF192"/>
    <property type="match status" value="1"/>
</dbReference>
<sequence>MKRSWICSKAAGLVFTLSVLFGCVGGEVAHIRIDGVSLKVEVADTPAERERGLMGRTTLAPYDGMLFVFPRAYRAAFWMKDTPLPLSVAFIDEAGVIREIHHLVPFSTVPVQASVPVRYALEVEEGFFDMHGIRVGDVVHLPERLRQ</sequence>
<proteinExistence type="predicted"/>
<dbReference type="RefSeq" id="WP_013313744.1">
    <property type="nucleotide sequence ID" value="NC_014484.1"/>
</dbReference>
<dbReference type="Proteomes" id="UP000001296">
    <property type="component" value="Chromosome"/>
</dbReference>
<name>E0RSB6_WINT6</name>
<dbReference type="Gene3D" id="2.60.120.1140">
    <property type="entry name" value="Protein of unknown function DUF192"/>
    <property type="match status" value="1"/>
</dbReference>
<reference evidence="1 2" key="2">
    <citation type="journal article" date="2010" name="J. Bacteriol.">
        <title>Genome sequence of the polysaccharide-degrading, thermophilic anaerobe Spirochaeta thermophila DSM 6192.</title>
        <authorList>
            <person name="Angelov A."/>
            <person name="Liebl S."/>
            <person name="Ballschmiter M."/>
            <person name="Bomeke M."/>
            <person name="Lehmann R."/>
            <person name="Liesegang H."/>
            <person name="Daniel R."/>
            <person name="Liebl W."/>
        </authorList>
    </citation>
    <scope>NUCLEOTIDE SEQUENCE [LARGE SCALE GENOMIC DNA]</scope>
    <source>
        <strain evidence="2">ATCC 49972 / DSM 6192 / RI 19.B1</strain>
    </source>
</reference>
<dbReference type="InterPro" id="IPR038695">
    <property type="entry name" value="Saro_0823-like_sf"/>
</dbReference>
<dbReference type="PaxDb" id="665571-STHERM_c09570"/>
<dbReference type="EMBL" id="CP001698">
    <property type="protein sequence ID" value="ADN01903.1"/>
    <property type="molecule type" value="Genomic_DNA"/>
</dbReference>
<reference key="1">
    <citation type="submission" date="2009-08" db="EMBL/GenBank/DDBJ databases">
        <title>The genome sequence of Spirochaeta thermophila DSM6192.</title>
        <authorList>
            <person name="Angelov A."/>
            <person name="Mientus M."/>
            <person name="Wittenberg S."/>
            <person name="Lehmann R."/>
            <person name="Liesegang H."/>
            <person name="Daniel R."/>
            <person name="Liebl W."/>
        </authorList>
    </citation>
    <scope>NUCLEOTIDE SEQUENCE</scope>
    <source>
        <strain>DSM 6192</strain>
    </source>
</reference>
<gene>
    <name evidence="1" type="ordered locus">STHERM_c09570</name>
</gene>
<dbReference type="AlphaFoldDB" id="E0RSB6"/>
<protein>
    <submittedName>
        <fullName evidence="1">Exported protein</fullName>
    </submittedName>
</protein>
<accession>E0RSB6</accession>
<organism evidence="1 2">
    <name type="scientific">Winmispira thermophila (strain ATCC 49972 / DSM 6192 / RI 19.B1)</name>
    <name type="common">Spirochaeta thermophila</name>
    <dbReference type="NCBI Taxonomy" id="665571"/>
    <lineage>
        <taxon>Bacteria</taxon>
        <taxon>Pseudomonadati</taxon>
        <taxon>Spirochaetota</taxon>
        <taxon>Spirochaetia</taxon>
        <taxon>Winmispirales</taxon>
        <taxon>Winmispiraceae</taxon>
        <taxon>Winmispira</taxon>
    </lineage>
</organism>
<dbReference type="HOGENOM" id="CLU_097039_0_1_12"/>
<dbReference type="PANTHER" id="PTHR37953">
    <property type="entry name" value="UPF0127 PROTEIN MJ1496"/>
    <property type="match status" value="1"/>
</dbReference>